<keyword evidence="8" id="KW-1185">Reference proteome</keyword>
<dbReference type="GO" id="GO:0005262">
    <property type="term" value="F:calcium channel activity"/>
    <property type="evidence" value="ECO:0007669"/>
    <property type="project" value="TreeGrafter"/>
</dbReference>
<keyword evidence="3 5" id="KW-1133">Transmembrane helix</keyword>
<sequence>MNIIFTLLLFTMGLIMIVKGGDWFLDSTVWIAEKTGISFGIIGATIVSIATTLPELLVSTLSSKEGFTDMAVGNALGSYICNIAFIVGICSLIKPIKIKDDFFGIKGAMMFGYLAAFYYFASDGVINHIEGKILLLLVVPFVLINVFEHKNEKENPKKGFEKGINKVEALSNAVKFAVGSFLIIYGANVLVNSGVEIANFLRIPKQVVSLTLLAVGTSLPELVTAVTATIKDKQNISVGNIIGANILNMTIVMGASTLISNRGLIISNQTLSLDVPMGTAVTLIFILVGIFRERIGRFTGILLLALYIGYLFILF</sequence>
<organism evidence="7 8">
    <name type="scientific">Tissierella praeacuta DSM 18095</name>
    <dbReference type="NCBI Taxonomy" id="1123404"/>
    <lineage>
        <taxon>Bacteria</taxon>
        <taxon>Bacillati</taxon>
        <taxon>Bacillota</taxon>
        <taxon>Tissierellia</taxon>
        <taxon>Tissierellales</taxon>
        <taxon>Tissierellaceae</taxon>
        <taxon>Tissierella</taxon>
    </lineage>
</organism>
<feature type="transmembrane region" description="Helical" evidence="5">
    <location>
        <begin position="79"/>
        <end position="96"/>
    </location>
</feature>
<evidence type="ECO:0000259" key="6">
    <source>
        <dbReference type="Pfam" id="PF01699"/>
    </source>
</evidence>
<dbReference type="GO" id="GO:0006874">
    <property type="term" value="P:intracellular calcium ion homeostasis"/>
    <property type="evidence" value="ECO:0007669"/>
    <property type="project" value="TreeGrafter"/>
</dbReference>
<evidence type="ECO:0000256" key="5">
    <source>
        <dbReference type="SAM" id="Phobius"/>
    </source>
</evidence>
<reference evidence="8" key="1">
    <citation type="submission" date="2016-11" db="EMBL/GenBank/DDBJ databases">
        <authorList>
            <person name="Varghese N."/>
            <person name="Submissions S."/>
        </authorList>
    </citation>
    <scope>NUCLEOTIDE SEQUENCE [LARGE SCALE GENOMIC DNA]</scope>
    <source>
        <strain evidence="8">DSM 18095</strain>
    </source>
</reference>
<dbReference type="GO" id="GO:0008273">
    <property type="term" value="F:calcium, potassium:sodium antiporter activity"/>
    <property type="evidence" value="ECO:0007669"/>
    <property type="project" value="TreeGrafter"/>
</dbReference>
<dbReference type="InterPro" id="IPR004837">
    <property type="entry name" value="NaCa_Exmemb"/>
</dbReference>
<gene>
    <name evidence="7" type="ORF">SAMN02745784_00670</name>
</gene>
<evidence type="ECO:0000313" key="7">
    <source>
        <dbReference type="EMBL" id="SHE43671.1"/>
    </source>
</evidence>
<dbReference type="PANTHER" id="PTHR10846:SF8">
    <property type="entry name" value="INNER MEMBRANE PROTEIN YRBG"/>
    <property type="match status" value="1"/>
</dbReference>
<feature type="domain" description="Sodium/calcium exchanger membrane region" evidence="6">
    <location>
        <begin position="7"/>
        <end position="145"/>
    </location>
</feature>
<dbReference type="InterPro" id="IPR044880">
    <property type="entry name" value="NCX_ion-bd_dom_sf"/>
</dbReference>
<dbReference type="InterPro" id="IPR004481">
    <property type="entry name" value="K/Na/Ca-exchanger"/>
</dbReference>
<feature type="transmembrane region" description="Helical" evidence="5">
    <location>
        <begin position="133"/>
        <end position="149"/>
    </location>
</feature>
<dbReference type="STRING" id="1123404.SAMN02745784_00670"/>
<keyword evidence="2 5" id="KW-0812">Transmembrane</keyword>
<dbReference type="NCBIfam" id="TIGR00367">
    <property type="entry name" value="calcium/sodium antiporter"/>
    <property type="match status" value="1"/>
</dbReference>
<feature type="domain" description="Sodium/calcium exchanger membrane region" evidence="6">
    <location>
        <begin position="174"/>
        <end position="314"/>
    </location>
</feature>
<dbReference type="GeneID" id="90996480"/>
<feature type="transmembrane region" description="Helical" evidence="5">
    <location>
        <begin position="271"/>
        <end position="291"/>
    </location>
</feature>
<evidence type="ECO:0000256" key="1">
    <source>
        <dbReference type="ARBA" id="ARBA00004141"/>
    </source>
</evidence>
<dbReference type="AlphaFoldDB" id="A0A1M4TGU0"/>
<dbReference type="EMBL" id="FQTY01000002">
    <property type="protein sequence ID" value="SHE43671.1"/>
    <property type="molecule type" value="Genomic_DNA"/>
</dbReference>
<dbReference type="RefSeq" id="WP_072973116.1">
    <property type="nucleotide sequence ID" value="NZ_FQTY01000002.1"/>
</dbReference>
<evidence type="ECO:0000256" key="2">
    <source>
        <dbReference type="ARBA" id="ARBA00022692"/>
    </source>
</evidence>
<dbReference type="Pfam" id="PF01699">
    <property type="entry name" value="Na_Ca_ex"/>
    <property type="match status" value="2"/>
</dbReference>
<feature type="transmembrane region" description="Helical" evidence="5">
    <location>
        <begin position="236"/>
        <end position="259"/>
    </location>
</feature>
<feature type="transmembrane region" description="Helical" evidence="5">
    <location>
        <begin position="207"/>
        <end position="230"/>
    </location>
</feature>
<proteinExistence type="predicted"/>
<evidence type="ECO:0000256" key="4">
    <source>
        <dbReference type="ARBA" id="ARBA00023136"/>
    </source>
</evidence>
<feature type="transmembrane region" description="Helical" evidence="5">
    <location>
        <begin position="102"/>
        <end position="121"/>
    </location>
</feature>
<dbReference type="Proteomes" id="UP000184114">
    <property type="component" value="Unassembled WGS sequence"/>
</dbReference>
<evidence type="ECO:0000256" key="3">
    <source>
        <dbReference type="ARBA" id="ARBA00022989"/>
    </source>
</evidence>
<protein>
    <submittedName>
        <fullName evidence="7">Cation:H+ antiporter</fullName>
    </submittedName>
</protein>
<comment type="subcellular location">
    <subcellularLocation>
        <location evidence="1">Membrane</location>
        <topology evidence="1">Multi-pass membrane protein</topology>
    </subcellularLocation>
</comment>
<dbReference type="Gene3D" id="6.10.280.80">
    <property type="entry name" value="NCX, peripheral helical region"/>
    <property type="match status" value="1"/>
</dbReference>
<feature type="transmembrane region" description="Helical" evidence="5">
    <location>
        <begin position="169"/>
        <end position="195"/>
    </location>
</feature>
<dbReference type="PANTHER" id="PTHR10846">
    <property type="entry name" value="SODIUM/POTASSIUM/CALCIUM EXCHANGER"/>
    <property type="match status" value="1"/>
</dbReference>
<name>A0A1M4TGU0_9FIRM</name>
<dbReference type="GO" id="GO:0005886">
    <property type="term" value="C:plasma membrane"/>
    <property type="evidence" value="ECO:0007669"/>
    <property type="project" value="TreeGrafter"/>
</dbReference>
<accession>A0A1M4TGU0</accession>
<feature type="transmembrane region" description="Helical" evidence="5">
    <location>
        <begin position="36"/>
        <end position="58"/>
    </location>
</feature>
<dbReference type="Gene3D" id="1.20.1420.30">
    <property type="entry name" value="NCX, central ion-binding region"/>
    <property type="match status" value="1"/>
</dbReference>
<keyword evidence="4 5" id="KW-0472">Membrane</keyword>
<evidence type="ECO:0000313" key="8">
    <source>
        <dbReference type="Proteomes" id="UP000184114"/>
    </source>
</evidence>
<feature type="transmembrane region" description="Helical" evidence="5">
    <location>
        <begin position="297"/>
        <end position="314"/>
    </location>
</feature>